<dbReference type="GO" id="GO:0034045">
    <property type="term" value="C:phagophore assembly site membrane"/>
    <property type="evidence" value="ECO:0007669"/>
    <property type="project" value="UniProtKB-SubCell"/>
</dbReference>
<evidence type="ECO:0000256" key="13">
    <source>
        <dbReference type="ARBA" id="ARBA00048679"/>
    </source>
</evidence>
<feature type="transmembrane region" description="Helical" evidence="14">
    <location>
        <begin position="280"/>
        <end position="298"/>
    </location>
</feature>
<dbReference type="AlphaFoldDB" id="A0AAD4GNK1"/>
<evidence type="ECO:0000259" key="15">
    <source>
        <dbReference type="PROSITE" id="PS50011"/>
    </source>
</evidence>
<accession>A0AAD4GNK1</accession>
<comment type="subcellular location">
    <subcellularLocation>
        <location evidence="2">Chromosome</location>
        <location evidence="2">Telomere</location>
    </subcellularLocation>
    <subcellularLocation>
        <location evidence="3">Preautophagosomal structure membrane</location>
        <topology evidence="3">Peripheral membrane protein</topology>
    </subcellularLocation>
</comment>
<evidence type="ECO:0000256" key="10">
    <source>
        <dbReference type="ARBA" id="ARBA00030980"/>
    </source>
</evidence>
<evidence type="ECO:0000256" key="8">
    <source>
        <dbReference type="ARBA" id="ARBA00022895"/>
    </source>
</evidence>
<keyword evidence="14" id="KW-0812">Transmembrane</keyword>
<keyword evidence="14" id="KW-1133">Transmembrane helix</keyword>
<organism evidence="16 17">
    <name type="scientific">Aspergillus nanangensis</name>
    <dbReference type="NCBI Taxonomy" id="2582783"/>
    <lineage>
        <taxon>Eukaryota</taxon>
        <taxon>Fungi</taxon>
        <taxon>Dikarya</taxon>
        <taxon>Ascomycota</taxon>
        <taxon>Pezizomycotina</taxon>
        <taxon>Eurotiomycetes</taxon>
        <taxon>Eurotiomycetidae</taxon>
        <taxon>Eurotiales</taxon>
        <taxon>Aspergillaceae</taxon>
        <taxon>Aspergillus</taxon>
        <taxon>Aspergillus subgen. Circumdati</taxon>
    </lineage>
</organism>
<keyword evidence="14" id="KW-0472">Membrane</keyword>
<dbReference type="PROSITE" id="PS00109">
    <property type="entry name" value="PROTEIN_KINASE_TYR"/>
    <property type="match status" value="1"/>
</dbReference>
<evidence type="ECO:0000313" key="16">
    <source>
        <dbReference type="EMBL" id="KAF9883542.1"/>
    </source>
</evidence>
<keyword evidence="8" id="KW-0158">Chromosome</keyword>
<evidence type="ECO:0000313" key="17">
    <source>
        <dbReference type="Proteomes" id="UP001194746"/>
    </source>
</evidence>
<reference evidence="16" key="1">
    <citation type="journal article" date="2019" name="Beilstein J. Org. Chem.">
        <title>Nanangenines: drimane sesquiterpenoids as the dominant metabolite cohort of a novel Australian fungus, Aspergillus nanangensis.</title>
        <authorList>
            <person name="Lacey H.J."/>
            <person name="Gilchrist C.L.M."/>
            <person name="Crombie A."/>
            <person name="Kalaitzis J.A."/>
            <person name="Vuong D."/>
            <person name="Rutledge P.J."/>
            <person name="Turner P."/>
            <person name="Pitt J.I."/>
            <person name="Lacey E."/>
            <person name="Chooi Y.H."/>
            <person name="Piggott A.M."/>
        </authorList>
    </citation>
    <scope>NUCLEOTIDE SEQUENCE</scope>
    <source>
        <strain evidence="16">MST-FP2251</strain>
    </source>
</reference>
<dbReference type="SUPFAM" id="SSF56112">
    <property type="entry name" value="Protein kinase-like (PK-like)"/>
    <property type="match status" value="1"/>
</dbReference>
<dbReference type="EMBL" id="VCAU01000160">
    <property type="protein sequence ID" value="KAF9883542.1"/>
    <property type="molecule type" value="Genomic_DNA"/>
</dbReference>
<keyword evidence="8" id="KW-0779">Telomere</keyword>
<evidence type="ECO:0000256" key="4">
    <source>
        <dbReference type="ARBA" id="ARBA00011534"/>
    </source>
</evidence>
<dbReference type="PROSITE" id="PS50011">
    <property type="entry name" value="PROTEIN_KINASE_DOM"/>
    <property type="match status" value="1"/>
</dbReference>
<protein>
    <recommendedName>
        <fullName evidence="7">EKC/KEOPS complex subunit BUD32</fullName>
        <ecNumber evidence="5">2.7.11.1</ecNumber>
    </recommendedName>
    <alternativeName>
        <fullName evidence="10 11">Atypical Serine/threonine protein kinase BUD32</fullName>
    </alternativeName>
    <alternativeName>
        <fullName evidence="9">Autophagy-related protein 1</fullName>
    </alternativeName>
    <alternativeName>
        <fullName evidence="6">EKC/KEOPS complex subunit bud32</fullName>
    </alternativeName>
</protein>
<dbReference type="InterPro" id="IPR011009">
    <property type="entry name" value="Kinase-like_dom_sf"/>
</dbReference>
<comment type="catalytic activity">
    <reaction evidence="12">
        <text>L-threonyl-[protein] + ATP = O-phospho-L-threonyl-[protein] + ADP + H(+)</text>
        <dbReference type="Rhea" id="RHEA:46608"/>
        <dbReference type="Rhea" id="RHEA-COMP:11060"/>
        <dbReference type="Rhea" id="RHEA-COMP:11605"/>
        <dbReference type="ChEBI" id="CHEBI:15378"/>
        <dbReference type="ChEBI" id="CHEBI:30013"/>
        <dbReference type="ChEBI" id="CHEBI:30616"/>
        <dbReference type="ChEBI" id="CHEBI:61977"/>
        <dbReference type="ChEBI" id="CHEBI:456216"/>
        <dbReference type="EC" id="2.7.11.1"/>
    </reaction>
</comment>
<evidence type="ECO:0000256" key="6">
    <source>
        <dbReference type="ARBA" id="ARBA00013948"/>
    </source>
</evidence>
<evidence type="ECO:0000256" key="7">
    <source>
        <dbReference type="ARBA" id="ARBA00019973"/>
    </source>
</evidence>
<evidence type="ECO:0000256" key="3">
    <source>
        <dbReference type="ARBA" id="ARBA00004623"/>
    </source>
</evidence>
<proteinExistence type="predicted"/>
<evidence type="ECO:0000256" key="2">
    <source>
        <dbReference type="ARBA" id="ARBA00004574"/>
    </source>
</evidence>
<evidence type="ECO:0000256" key="1">
    <source>
        <dbReference type="ARBA" id="ARBA00003747"/>
    </source>
</evidence>
<dbReference type="PANTHER" id="PTHR24348">
    <property type="entry name" value="SERINE/THREONINE-PROTEIN KINASE UNC-51-RELATED"/>
    <property type="match status" value="1"/>
</dbReference>
<dbReference type="PANTHER" id="PTHR24348:SF68">
    <property type="entry name" value="SERINE_THREONINE-PROTEIN KINASE ATG1C"/>
    <property type="match status" value="1"/>
</dbReference>
<evidence type="ECO:0000256" key="12">
    <source>
        <dbReference type="ARBA" id="ARBA00047899"/>
    </source>
</evidence>
<comment type="subunit">
    <text evidence="4">Component of the EKC/KEOPS complex composed of at least BUD32, CGI121, GON7, KAE1 and PCC1; the whole complex dimerizes.</text>
</comment>
<dbReference type="InterPro" id="IPR045269">
    <property type="entry name" value="Atg1-like"/>
</dbReference>
<dbReference type="GO" id="GO:0010506">
    <property type="term" value="P:regulation of autophagy"/>
    <property type="evidence" value="ECO:0007669"/>
    <property type="project" value="InterPro"/>
</dbReference>
<dbReference type="EC" id="2.7.11.1" evidence="5"/>
<evidence type="ECO:0000256" key="14">
    <source>
        <dbReference type="SAM" id="Phobius"/>
    </source>
</evidence>
<gene>
    <name evidence="16" type="ORF">FE257_003375</name>
</gene>
<feature type="domain" description="Protein kinase" evidence="15">
    <location>
        <begin position="11"/>
        <end position="292"/>
    </location>
</feature>
<dbReference type="Pfam" id="PF00069">
    <property type="entry name" value="Pkinase"/>
    <property type="match status" value="1"/>
</dbReference>
<dbReference type="GO" id="GO:0005524">
    <property type="term" value="F:ATP binding"/>
    <property type="evidence" value="ECO:0007669"/>
    <property type="project" value="InterPro"/>
</dbReference>
<evidence type="ECO:0000256" key="5">
    <source>
        <dbReference type="ARBA" id="ARBA00012513"/>
    </source>
</evidence>
<dbReference type="InterPro" id="IPR008266">
    <property type="entry name" value="Tyr_kinase_AS"/>
</dbReference>
<comment type="function">
    <text evidence="1">Component of the EKC/KEOPS complex that is required for the formation of a threonylcarbamoyl group on adenosine at position 37 (t(6)A37) in tRNAs that read codons beginning with adenine. The complex is probably involved in the transfer of the threonylcarbamoyl moiety of threonylcarbamoyl-AMP (TC-AMP) to the N6 group of A37. BUD32 has ATPase activity in the context of the EKC/KEOPS complex and likely plays a supporting role to the catalytic subunit KAE1. The EKC/KEOPS complex also promotes both telomere uncapping and telomere elongation. The complex is required for efficient recruitment of transcriptional coactivators.</text>
</comment>
<keyword evidence="17" id="KW-1185">Reference proteome</keyword>
<dbReference type="GO" id="GO:0004674">
    <property type="term" value="F:protein serine/threonine kinase activity"/>
    <property type="evidence" value="ECO:0007669"/>
    <property type="project" value="UniProtKB-EC"/>
</dbReference>
<sequence length="301" mass="34594">MNGEPLLIQPEGVVSFIALGSAGAVFEDSNGQVIKTTLKHDIKGCEKHVIEHVQHIESISELCLDREKLIYRTLPKNPHILECLDVGDKSLRFPYYRLGNLRDYLKHNGIDNHIRDQWIGNAIDAVNWIHTYGVIHADISPRNFLVADDLSIKLCDFAGSAIRDLRPLVEEEDRYRISPWTPRTSETDLFALGCLIYEISTGSRPYEEIEDTEEVAKLYNAQRFPNIEGLKYQSIIYKCWTSQYTNVDLLRSDYSHCMSPEDDVALWESITAYLREKPSIPTALGFIGFGFVWGWVNWKRR</sequence>
<reference evidence="16" key="2">
    <citation type="submission" date="2020-02" db="EMBL/GenBank/DDBJ databases">
        <authorList>
            <person name="Gilchrist C.L.M."/>
            <person name="Chooi Y.-H."/>
        </authorList>
    </citation>
    <scope>NUCLEOTIDE SEQUENCE</scope>
    <source>
        <strain evidence="16">MST-FP2251</strain>
    </source>
</reference>
<name>A0AAD4GNK1_ASPNN</name>
<evidence type="ECO:0000256" key="11">
    <source>
        <dbReference type="ARBA" id="ARBA00033194"/>
    </source>
</evidence>
<comment type="caution">
    <text evidence="16">The sequence shown here is derived from an EMBL/GenBank/DDBJ whole genome shotgun (WGS) entry which is preliminary data.</text>
</comment>
<dbReference type="Proteomes" id="UP001194746">
    <property type="component" value="Unassembled WGS sequence"/>
</dbReference>
<dbReference type="GO" id="GO:0000781">
    <property type="term" value="C:chromosome, telomeric region"/>
    <property type="evidence" value="ECO:0007669"/>
    <property type="project" value="UniProtKB-SubCell"/>
</dbReference>
<comment type="catalytic activity">
    <reaction evidence="13">
        <text>L-seryl-[protein] + ATP = O-phospho-L-seryl-[protein] + ADP + H(+)</text>
        <dbReference type="Rhea" id="RHEA:17989"/>
        <dbReference type="Rhea" id="RHEA-COMP:9863"/>
        <dbReference type="Rhea" id="RHEA-COMP:11604"/>
        <dbReference type="ChEBI" id="CHEBI:15378"/>
        <dbReference type="ChEBI" id="CHEBI:29999"/>
        <dbReference type="ChEBI" id="CHEBI:30616"/>
        <dbReference type="ChEBI" id="CHEBI:83421"/>
        <dbReference type="ChEBI" id="CHEBI:456216"/>
        <dbReference type="EC" id="2.7.11.1"/>
    </reaction>
</comment>
<dbReference type="Gene3D" id="1.10.510.10">
    <property type="entry name" value="Transferase(Phosphotransferase) domain 1"/>
    <property type="match status" value="1"/>
</dbReference>
<evidence type="ECO:0000256" key="9">
    <source>
        <dbReference type="ARBA" id="ARBA00030237"/>
    </source>
</evidence>
<dbReference type="InterPro" id="IPR000719">
    <property type="entry name" value="Prot_kinase_dom"/>
</dbReference>